<gene>
    <name evidence="3" type="ORF">CJ191_08470</name>
</gene>
<accession>A0A2N6UBK6</accession>
<feature type="region of interest" description="Disordered" evidence="1">
    <location>
        <begin position="123"/>
        <end position="154"/>
    </location>
</feature>
<evidence type="ECO:0000313" key="3">
    <source>
        <dbReference type="EMBL" id="PMC78942.1"/>
    </source>
</evidence>
<sequence length="241" mass="25199">MKKVYSVLGISLLALSLTACNNVDTALGIYSAETVSSEESSSSSTSYESASLNAVDSDSSSTNDASSKEPSDSESDGVVASSEETGLAEEVDTSSSVASEAANAQAMTTEEIESSIIAAELEVESQSSEAVPSSEVEAQDSNATTGQPTANQGAFDNNRARELLSEAAPLISADSQGAYQSDEYFFLPTLVNENLAQVDVFRQSPDGQGHSNLIATYRYDAYTGTLMVMDVVSGTWQNTGQ</sequence>
<evidence type="ECO:0000256" key="2">
    <source>
        <dbReference type="SAM" id="SignalP"/>
    </source>
</evidence>
<proteinExistence type="predicted"/>
<keyword evidence="4" id="KW-1185">Reference proteome</keyword>
<dbReference type="OrthoDB" id="2136712at2"/>
<evidence type="ECO:0000313" key="4">
    <source>
        <dbReference type="Proteomes" id="UP000235701"/>
    </source>
</evidence>
<feature type="region of interest" description="Disordered" evidence="1">
    <location>
        <begin position="35"/>
        <end position="109"/>
    </location>
</feature>
<dbReference type="AlphaFoldDB" id="A0A2N6UBK6"/>
<feature type="compositionally biased region" description="Low complexity" evidence="1">
    <location>
        <begin position="123"/>
        <end position="136"/>
    </location>
</feature>
<dbReference type="RefSeq" id="WP_102199510.1">
    <property type="nucleotide sequence ID" value="NZ_PNHQ01000028.1"/>
</dbReference>
<name>A0A2N6UBK6_9LACT</name>
<dbReference type="Proteomes" id="UP000235701">
    <property type="component" value="Unassembled WGS sequence"/>
</dbReference>
<evidence type="ECO:0000256" key="1">
    <source>
        <dbReference type="SAM" id="MobiDB-lite"/>
    </source>
</evidence>
<organism evidence="3 4">
    <name type="scientific">Aerococcus viridans</name>
    <dbReference type="NCBI Taxonomy" id="1377"/>
    <lineage>
        <taxon>Bacteria</taxon>
        <taxon>Bacillati</taxon>
        <taxon>Bacillota</taxon>
        <taxon>Bacilli</taxon>
        <taxon>Lactobacillales</taxon>
        <taxon>Aerococcaceae</taxon>
        <taxon>Aerococcus</taxon>
    </lineage>
</organism>
<protein>
    <submittedName>
        <fullName evidence="3">Uncharacterized protein</fullName>
    </submittedName>
</protein>
<feature type="compositionally biased region" description="Low complexity" evidence="1">
    <location>
        <begin position="35"/>
        <end position="65"/>
    </location>
</feature>
<comment type="caution">
    <text evidence="3">The sequence shown here is derived from an EMBL/GenBank/DDBJ whole genome shotgun (WGS) entry which is preliminary data.</text>
</comment>
<dbReference type="EMBL" id="PNHQ01000028">
    <property type="protein sequence ID" value="PMC78942.1"/>
    <property type="molecule type" value="Genomic_DNA"/>
</dbReference>
<feature type="chain" id="PRO_5038486502" evidence="2">
    <location>
        <begin position="22"/>
        <end position="241"/>
    </location>
</feature>
<dbReference type="PROSITE" id="PS51257">
    <property type="entry name" value="PROKAR_LIPOPROTEIN"/>
    <property type="match status" value="1"/>
</dbReference>
<feature type="compositionally biased region" description="Polar residues" evidence="1">
    <location>
        <begin position="140"/>
        <end position="154"/>
    </location>
</feature>
<reference evidence="3 4" key="1">
    <citation type="submission" date="2017-09" db="EMBL/GenBank/DDBJ databases">
        <title>Bacterial strain isolated from the female urinary microbiota.</title>
        <authorList>
            <person name="Thomas-White K."/>
            <person name="Kumar N."/>
            <person name="Forster S."/>
            <person name="Putonti C."/>
            <person name="Lawley T."/>
            <person name="Wolfe A.J."/>
        </authorList>
    </citation>
    <scope>NUCLEOTIDE SEQUENCE [LARGE SCALE GENOMIC DNA]</scope>
    <source>
        <strain evidence="3 4">UMB0240</strain>
    </source>
</reference>
<keyword evidence="2" id="KW-0732">Signal</keyword>
<feature type="signal peptide" evidence="2">
    <location>
        <begin position="1"/>
        <end position="21"/>
    </location>
</feature>